<protein>
    <submittedName>
        <fullName evidence="2">Uncharacterized protein</fullName>
    </submittedName>
</protein>
<evidence type="ECO:0000256" key="1">
    <source>
        <dbReference type="SAM" id="MobiDB-lite"/>
    </source>
</evidence>
<evidence type="ECO:0000313" key="2">
    <source>
        <dbReference type="EMBL" id="KAE8265334.1"/>
    </source>
</evidence>
<reference evidence="2" key="1">
    <citation type="submission" date="2016-04" db="EMBL/GenBank/DDBJ databases">
        <authorList>
            <person name="Nguyen H.D."/>
            <person name="Samba Siva P."/>
            <person name="Cullis J."/>
            <person name="Levesque C.A."/>
            <person name="Hambleton S."/>
        </authorList>
    </citation>
    <scope>NUCLEOTIDE SEQUENCE</scope>
    <source>
        <strain evidence="2">DAOMC 236422</strain>
    </source>
</reference>
<dbReference type="EMBL" id="LWDG02000459">
    <property type="protein sequence ID" value="KAE8265334.1"/>
    <property type="molecule type" value="Genomic_DNA"/>
</dbReference>
<dbReference type="Proteomes" id="UP000078113">
    <property type="component" value="Unassembled WGS sequence"/>
</dbReference>
<gene>
    <name evidence="2" type="ORF">A4X09_0g6680</name>
</gene>
<proteinExistence type="predicted"/>
<name>A0A8X7T255_9BASI</name>
<reference evidence="2" key="2">
    <citation type="journal article" date="2019" name="IMA Fungus">
        <title>Genome sequencing and comparison of five Tilletia species to identify candidate genes for the detection of regulated species infecting wheat.</title>
        <authorList>
            <person name="Nguyen H.D.T."/>
            <person name="Sultana T."/>
            <person name="Kesanakurti P."/>
            <person name="Hambleton S."/>
        </authorList>
    </citation>
    <scope>NUCLEOTIDE SEQUENCE</scope>
    <source>
        <strain evidence="2">DAOMC 236422</strain>
    </source>
</reference>
<evidence type="ECO:0000313" key="3">
    <source>
        <dbReference type="Proteomes" id="UP000078113"/>
    </source>
</evidence>
<sequence>MIEHWTEDNELQAQIPWRSGERVQSSSAQPEGKAAPTSSGALRSARRPVSSGSEDVDRIVKKPRNDDYQASTSSTSLIRRPPVTGQITASKSATHRFFETPELFFLLLEILDFDKVDLVILSTVSKQMRAMVLPRLVRSISLPITKALDLQKLLQANPGLVEAIRHLRVWDPVALYYARDQERIPIACLNDTPPKYHRNQWVHFGDLLLMVQRRETKQMPFVDMSFGQIDTWNQLYAQLKRAPRLMERLSALRIVGDFRVSRYSGVFEPEYAFIKHGEALSEDLSDILHLALDVQDLVGSDTFQVFHFEGLRTEAAGRDSVLPALGPRLKKRLAVRIQDLSIKVHTAATSDLPTFAAILGMLWPKLQKFQLLLSSRLSTQPATFRTTLLGFLLRHTSLVDVNIRINEEAVMSEPFNWSGLNFPNLRSYDIQGLWPNDAAKLAFARQHETIESLVLNPEEDISGAFASPETVKSLHTVKIFGGPFLEDFLRA</sequence>
<accession>A0A8X7T255</accession>
<keyword evidence="3" id="KW-1185">Reference proteome</keyword>
<organism evidence="2 3">
    <name type="scientific">Tilletia walkeri</name>
    <dbReference type="NCBI Taxonomy" id="117179"/>
    <lineage>
        <taxon>Eukaryota</taxon>
        <taxon>Fungi</taxon>
        <taxon>Dikarya</taxon>
        <taxon>Basidiomycota</taxon>
        <taxon>Ustilaginomycotina</taxon>
        <taxon>Exobasidiomycetes</taxon>
        <taxon>Tilletiales</taxon>
        <taxon>Tilletiaceae</taxon>
        <taxon>Tilletia</taxon>
    </lineage>
</organism>
<feature type="compositionally biased region" description="Basic and acidic residues" evidence="1">
    <location>
        <begin position="55"/>
        <end position="67"/>
    </location>
</feature>
<feature type="region of interest" description="Disordered" evidence="1">
    <location>
        <begin position="1"/>
        <end position="75"/>
    </location>
</feature>
<comment type="caution">
    <text evidence="2">The sequence shown here is derived from an EMBL/GenBank/DDBJ whole genome shotgun (WGS) entry which is preliminary data.</text>
</comment>
<feature type="non-terminal residue" evidence="2">
    <location>
        <position position="491"/>
    </location>
</feature>
<dbReference type="AlphaFoldDB" id="A0A8X7T255"/>